<dbReference type="InParanoid" id="A0A3Q0FV22"/>
<organism evidence="5 6">
    <name type="scientific">Alligator sinensis</name>
    <name type="common">Chinese alligator</name>
    <dbReference type="NCBI Taxonomy" id="38654"/>
    <lineage>
        <taxon>Eukaryota</taxon>
        <taxon>Metazoa</taxon>
        <taxon>Chordata</taxon>
        <taxon>Craniata</taxon>
        <taxon>Vertebrata</taxon>
        <taxon>Euteleostomi</taxon>
        <taxon>Archelosauria</taxon>
        <taxon>Archosauria</taxon>
        <taxon>Crocodylia</taxon>
        <taxon>Alligatoridae</taxon>
        <taxon>Alligatorinae</taxon>
        <taxon>Alligator</taxon>
    </lineage>
</organism>
<dbReference type="STRING" id="38654.A0A3Q0FV22"/>
<keyword evidence="5" id="KW-1185">Reference proteome</keyword>
<feature type="compositionally biased region" description="Basic residues" evidence="3">
    <location>
        <begin position="104"/>
        <end position="122"/>
    </location>
</feature>
<keyword evidence="2" id="KW-0158">Chromosome</keyword>
<dbReference type="GO" id="GO:0006334">
    <property type="term" value="P:nucleosome assembly"/>
    <property type="evidence" value="ECO:0007669"/>
    <property type="project" value="InterPro"/>
</dbReference>
<dbReference type="InterPro" id="IPR036390">
    <property type="entry name" value="WH_DNA-bd_sf"/>
</dbReference>
<evidence type="ECO:0000313" key="5">
    <source>
        <dbReference type="Proteomes" id="UP000189705"/>
    </source>
</evidence>
<comment type="similarity">
    <text evidence="2">Belongs to the histone H1/H5 family.</text>
</comment>
<evidence type="ECO:0000256" key="1">
    <source>
        <dbReference type="ARBA" id="ARBA00023125"/>
    </source>
</evidence>
<dbReference type="Proteomes" id="UP000189705">
    <property type="component" value="Unplaced"/>
</dbReference>
<dbReference type="InterPro" id="IPR005819">
    <property type="entry name" value="H1/H5"/>
</dbReference>
<protein>
    <submittedName>
        <fullName evidence="6">Histone H1.01-like</fullName>
    </submittedName>
</protein>
<accession>A0A3Q0FV22</accession>
<dbReference type="GO" id="GO:0000786">
    <property type="term" value="C:nucleosome"/>
    <property type="evidence" value="ECO:0007669"/>
    <property type="project" value="InterPro"/>
</dbReference>
<dbReference type="RefSeq" id="XP_025051102.1">
    <property type="nucleotide sequence ID" value="XM_025195317.1"/>
</dbReference>
<dbReference type="GO" id="GO:0030527">
    <property type="term" value="F:structural constituent of chromatin"/>
    <property type="evidence" value="ECO:0007669"/>
    <property type="project" value="InterPro"/>
</dbReference>
<dbReference type="InterPro" id="IPR036388">
    <property type="entry name" value="WH-like_DNA-bd_sf"/>
</dbReference>
<feature type="region of interest" description="Disordered" evidence="3">
    <location>
        <begin position="78"/>
        <end position="157"/>
    </location>
</feature>
<sequence length="157" mass="16406">MPRQGGLAVSPPHWRGGAGLSDLILRAVCASTVRKGMSLAAIKKALSADGYNVKKNKGRIKAAVTALVTKGLLQRVTGSGASGSFRMGRMPKESPARPAAAAAKSRRASAARRKETKSRRKQAAAGKGSGRGNKRGAKTPKKPAARARRKAAGRKRQ</sequence>
<reference evidence="6" key="1">
    <citation type="submission" date="2025-08" db="UniProtKB">
        <authorList>
            <consortium name="RefSeq"/>
        </authorList>
    </citation>
    <scope>IDENTIFICATION</scope>
</reference>
<dbReference type="SMART" id="SM00526">
    <property type="entry name" value="H15"/>
    <property type="match status" value="1"/>
</dbReference>
<dbReference type="GeneID" id="102375845"/>
<dbReference type="PROSITE" id="PS51504">
    <property type="entry name" value="H15"/>
    <property type="match status" value="1"/>
</dbReference>
<comment type="subcellular location">
    <subcellularLocation>
        <location evidence="2">Nucleus</location>
    </subcellularLocation>
</comment>
<keyword evidence="1 2" id="KW-0238">DNA-binding</keyword>
<evidence type="ECO:0000256" key="2">
    <source>
        <dbReference type="RuleBase" id="RU003894"/>
    </source>
</evidence>
<keyword evidence="2" id="KW-0539">Nucleus</keyword>
<gene>
    <name evidence="6" type="primary">LOC102375845</name>
</gene>
<dbReference type="SUPFAM" id="SSF46785">
    <property type="entry name" value="Winged helix' DNA-binding domain"/>
    <property type="match status" value="1"/>
</dbReference>
<dbReference type="GO" id="GO:0003677">
    <property type="term" value="F:DNA binding"/>
    <property type="evidence" value="ECO:0007669"/>
    <property type="project" value="UniProtKB-KW"/>
</dbReference>
<feature type="compositionally biased region" description="Basic residues" evidence="3">
    <location>
        <begin position="132"/>
        <end position="157"/>
    </location>
</feature>
<name>A0A3Q0FV22_ALLSI</name>
<dbReference type="AlphaFoldDB" id="A0A3Q0FV22"/>
<dbReference type="PRINTS" id="PR00624">
    <property type="entry name" value="HISTONEH5"/>
</dbReference>
<dbReference type="KEGG" id="asn:102375845"/>
<dbReference type="GO" id="GO:0005634">
    <property type="term" value="C:nucleus"/>
    <property type="evidence" value="ECO:0007669"/>
    <property type="project" value="UniProtKB-SubCell"/>
</dbReference>
<dbReference type="InterPro" id="IPR005818">
    <property type="entry name" value="Histone_H1/H5_H15"/>
</dbReference>
<feature type="domain" description="H15" evidence="4">
    <location>
        <begin position="16"/>
        <end position="89"/>
    </location>
</feature>
<dbReference type="Gene3D" id="1.10.10.10">
    <property type="entry name" value="Winged helix-like DNA-binding domain superfamily/Winged helix DNA-binding domain"/>
    <property type="match status" value="1"/>
</dbReference>
<dbReference type="Pfam" id="PF00538">
    <property type="entry name" value="Linker_histone"/>
    <property type="match status" value="1"/>
</dbReference>
<evidence type="ECO:0000313" key="6">
    <source>
        <dbReference type="RefSeq" id="XP_025051102.1"/>
    </source>
</evidence>
<evidence type="ECO:0000259" key="4">
    <source>
        <dbReference type="PROSITE" id="PS51504"/>
    </source>
</evidence>
<proteinExistence type="inferred from homology"/>
<evidence type="ECO:0000256" key="3">
    <source>
        <dbReference type="SAM" id="MobiDB-lite"/>
    </source>
</evidence>